<proteinExistence type="predicted"/>
<sequence>MNDDELMAAVRDAFEILDPVPADVLAAARASIAWRTPAAALAEPAHDRGGHAAGVRGGPARTLTFVCPGSTVEIEVAREGRYREITGRLMPSAAALVQVRHRDLPPGGISARAEPAGLFCLPRVPAGLVSLVFRLDDGASIVTSWVRL</sequence>
<dbReference type="OrthoDB" id="3527070at2"/>
<evidence type="ECO:0000313" key="1">
    <source>
        <dbReference type="EMBL" id="TDD90479.1"/>
    </source>
</evidence>
<name>A0A4R5BWE9_9ACTN</name>
<dbReference type="AlphaFoldDB" id="A0A4R5BWE9"/>
<accession>A0A4R5BWE9</accession>
<organism evidence="1 2">
    <name type="scientific">Actinomadura darangshiensis</name>
    <dbReference type="NCBI Taxonomy" id="705336"/>
    <lineage>
        <taxon>Bacteria</taxon>
        <taxon>Bacillati</taxon>
        <taxon>Actinomycetota</taxon>
        <taxon>Actinomycetes</taxon>
        <taxon>Streptosporangiales</taxon>
        <taxon>Thermomonosporaceae</taxon>
        <taxon>Actinomadura</taxon>
    </lineage>
</organism>
<dbReference type="EMBL" id="SMKY01000008">
    <property type="protein sequence ID" value="TDD90479.1"/>
    <property type="molecule type" value="Genomic_DNA"/>
</dbReference>
<dbReference type="Proteomes" id="UP000295578">
    <property type="component" value="Unassembled WGS sequence"/>
</dbReference>
<comment type="caution">
    <text evidence="1">The sequence shown here is derived from an EMBL/GenBank/DDBJ whole genome shotgun (WGS) entry which is preliminary data.</text>
</comment>
<reference evidence="1 2" key="1">
    <citation type="submission" date="2019-03" db="EMBL/GenBank/DDBJ databases">
        <title>Draft genome sequences of novel Actinobacteria.</title>
        <authorList>
            <person name="Sahin N."/>
            <person name="Ay H."/>
            <person name="Saygin H."/>
        </authorList>
    </citation>
    <scope>NUCLEOTIDE SEQUENCE [LARGE SCALE GENOMIC DNA]</scope>
    <source>
        <strain evidence="1 2">DSM 45941</strain>
    </source>
</reference>
<gene>
    <name evidence="1" type="ORF">E1293_03615</name>
</gene>
<protein>
    <submittedName>
        <fullName evidence="1">Uncharacterized protein</fullName>
    </submittedName>
</protein>
<evidence type="ECO:0000313" key="2">
    <source>
        <dbReference type="Proteomes" id="UP000295578"/>
    </source>
</evidence>
<dbReference type="RefSeq" id="WP_132193754.1">
    <property type="nucleotide sequence ID" value="NZ_SMKY01000008.1"/>
</dbReference>
<keyword evidence="2" id="KW-1185">Reference proteome</keyword>